<dbReference type="Proteomes" id="UP000271974">
    <property type="component" value="Unassembled WGS sequence"/>
</dbReference>
<comment type="caution">
    <text evidence="1">The sequence shown here is derived from an EMBL/GenBank/DDBJ whole genome shotgun (WGS) entry which is preliminary data.</text>
</comment>
<feature type="non-terminal residue" evidence="1">
    <location>
        <position position="151"/>
    </location>
</feature>
<gene>
    <name evidence="1" type="ORF">EGW08_017391</name>
</gene>
<proteinExistence type="predicted"/>
<dbReference type="EMBL" id="RQTK01000794">
    <property type="protein sequence ID" value="RUS74834.1"/>
    <property type="molecule type" value="Genomic_DNA"/>
</dbReference>
<organism evidence="1 2">
    <name type="scientific">Elysia chlorotica</name>
    <name type="common">Eastern emerald elysia</name>
    <name type="synonym">Sea slug</name>
    <dbReference type="NCBI Taxonomy" id="188477"/>
    <lineage>
        <taxon>Eukaryota</taxon>
        <taxon>Metazoa</taxon>
        <taxon>Spiralia</taxon>
        <taxon>Lophotrochozoa</taxon>
        <taxon>Mollusca</taxon>
        <taxon>Gastropoda</taxon>
        <taxon>Heterobranchia</taxon>
        <taxon>Euthyneura</taxon>
        <taxon>Panpulmonata</taxon>
        <taxon>Sacoglossa</taxon>
        <taxon>Placobranchoidea</taxon>
        <taxon>Plakobranchidae</taxon>
        <taxon>Elysia</taxon>
    </lineage>
</organism>
<protein>
    <submittedName>
        <fullName evidence="1">Uncharacterized protein</fullName>
    </submittedName>
</protein>
<evidence type="ECO:0000313" key="2">
    <source>
        <dbReference type="Proteomes" id="UP000271974"/>
    </source>
</evidence>
<keyword evidence="2" id="KW-1185">Reference proteome</keyword>
<name>A0A433SZV0_ELYCH</name>
<accession>A0A433SZV0</accession>
<sequence>FDVYIVVDFINAGKPLRGWQLEARTELGRCKFIVLSYFRVLCLTGHNQCWDFAVDEMFLNTHQVHPSTEFKTARVGNIVDQTSNITIQLCGRQHLTHHHVHFMKLSRHTAKQEHIFVLAIHLHCVDCKVGQVLPVQCSNIPQIPLQQALQK</sequence>
<evidence type="ECO:0000313" key="1">
    <source>
        <dbReference type="EMBL" id="RUS74834.1"/>
    </source>
</evidence>
<dbReference type="AlphaFoldDB" id="A0A433SZV0"/>
<reference evidence="1 2" key="1">
    <citation type="submission" date="2019-01" db="EMBL/GenBank/DDBJ databases">
        <title>A draft genome assembly of the solar-powered sea slug Elysia chlorotica.</title>
        <authorList>
            <person name="Cai H."/>
            <person name="Li Q."/>
            <person name="Fang X."/>
            <person name="Li J."/>
            <person name="Curtis N.E."/>
            <person name="Altenburger A."/>
            <person name="Shibata T."/>
            <person name="Feng M."/>
            <person name="Maeda T."/>
            <person name="Schwartz J.A."/>
            <person name="Shigenobu S."/>
            <person name="Lundholm N."/>
            <person name="Nishiyama T."/>
            <person name="Yang H."/>
            <person name="Hasebe M."/>
            <person name="Li S."/>
            <person name="Pierce S.K."/>
            <person name="Wang J."/>
        </authorList>
    </citation>
    <scope>NUCLEOTIDE SEQUENCE [LARGE SCALE GENOMIC DNA]</scope>
    <source>
        <strain evidence="1">EC2010</strain>
        <tissue evidence="1">Whole organism of an adult</tissue>
    </source>
</reference>
<feature type="non-terminal residue" evidence="1">
    <location>
        <position position="1"/>
    </location>
</feature>